<dbReference type="InterPro" id="IPR011712">
    <property type="entry name" value="Sig_transdc_His_kin_sub3_dim/P"/>
</dbReference>
<evidence type="ECO:0000256" key="1">
    <source>
        <dbReference type="ARBA" id="ARBA00000085"/>
    </source>
</evidence>
<sequence>MLVERKRSWLAWWDGSPRSLLFDLAVAAAPIAGEFYSHGGRLSDTAPLTIAALITGFLALVVRRRFPFAVALVVAATGLPMDPVIGLSEVALYTAASRLGPRGLTWIAVAAHLGAEVPLIWGWERFVLVPMASVVVGTVVVPLLLGLWVFGRRRALADFRERAAQIERERELLAERAVEAQRREIAREMHDVVAHRIGVVSRHADALARQATDERSAELAEVLRSTSATAISELHDMLRALRDDAEPEPASASTTGIADLVDGAVRSGANVRLEMPEPAPEVPPEVGRAAYRVVQEALTNAAKHSPHAAVRVEVRCEDEELSVEVTNRRSTRGHDVALPTSGFGLVGMRERVALTGGTLHTGRTPEGGYRVHASFPLTSGADG</sequence>
<name>A0ABT6PPM2_9PSEU</name>
<dbReference type="PANTHER" id="PTHR24421">
    <property type="entry name" value="NITRATE/NITRITE SENSOR PROTEIN NARX-RELATED"/>
    <property type="match status" value="1"/>
</dbReference>
<evidence type="ECO:0000256" key="8">
    <source>
        <dbReference type="ARBA" id="ARBA00023012"/>
    </source>
</evidence>
<feature type="transmembrane region" description="Helical" evidence="10">
    <location>
        <begin position="68"/>
        <end position="92"/>
    </location>
</feature>
<keyword evidence="10" id="KW-1133">Transmembrane helix</keyword>
<dbReference type="Gene3D" id="1.20.5.1930">
    <property type="match status" value="1"/>
</dbReference>
<feature type="domain" description="Histidine kinase/HSP90-like ATPase" evidence="11">
    <location>
        <begin position="288"/>
        <end position="378"/>
    </location>
</feature>
<dbReference type="Gene3D" id="3.30.565.10">
    <property type="entry name" value="Histidine kinase-like ATPase, C-terminal domain"/>
    <property type="match status" value="1"/>
</dbReference>
<keyword evidence="3" id="KW-0597">Phosphoprotein</keyword>
<dbReference type="Pfam" id="PF02518">
    <property type="entry name" value="HATPase_c"/>
    <property type="match status" value="1"/>
</dbReference>
<dbReference type="Pfam" id="PF07730">
    <property type="entry name" value="HisKA_3"/>
    <property type="match status" value="1"/>
</dbReference>
<protein>
    <recommendedName>
        <fullName evidence="2">histidine kinase</fullName>
        <ecNumber evidence="2">2.7.13.3</ecNumber>
    </recommendedName>
</protein>
<feature type="transmembrane region" description="Helical" evidence="10">
    <location>
        <begin position="45"/>
        <end position="62"/>
    </location>
</feature>
<dbReference type="RefSeq" id="WP_281456212.1">
    <property type="nucleotide sequence ID" value="NZ_JASAOF010000008.1"/>
</dbReference>
<evidence type="ECO:0000256" key="6">
    <source>
        <dbReference type="ARBA" id="ARBA00022777"/>
    </source>
</evidence>
<dbReference type="GO" id="GO:0016301">
    <property type="term" value="F:kinase activity"/>
    <property type="evidence" value="ECO:0007669"/>
    <property type="project" value="UniProtKB-KW"/>
</dbReference>
<dbReference type="InterPro" id="IPR050482">
    <property type="entry name" value="Sensor_HK_TwoCompSys"/>
</dbReference>
<dbReference type="Proteomes" id="UP001237595">
    <property type="component" value="Unassembled WGS sequence"/>
</dbReference>
<evidence type="ECO:0000259" key="11">
    <source>
        <dbReference type="Pfam" id="PF02518"/>
    </source>
</evidence>
<evidence type="ECO:0000256" key="2">
    <source>
        <dbReference type="ARBA" id="ARBA00012438"/>
    </source>
</evidence>
<evidence type="ECO:0000313" key="14">
    <source>
        <dbReference type="Proteomes" id="UP001237595"/>
    </source>
</evidence>
<comment type="caution">
    <text evidence="13">The sequence shown here is derived from an EMBL/GenBank/DDBJ whole genome shotgun (WGS) entry which is preliminary data.</text>
</comment>
<keyword evidence="10" id="KW-0812">Transmembrane</keyword>
<proteinExistence type="predicted"/>
<evidence type="ECO:0000313" key="13">
    <source>
        <dbReference type="EMBL" id="MDI2029889.1"/>
    </source>
</evidence>
<keyword evidence="9" id="KW-0175">Coiled coil</keyword>
<keyword evidence="14" id="KW-1185">Reference proteome</keyword>
<feature type="coiled-coil region" evidence="9">
    <location>
        <begin position="156"/>
        <end position="183"/>
    </location>
</feature>
<accession>A0ABT6PPM2</accession>
<gene>
    <name evidence="13" type="ORF">QFW96_14760</name>
</gene>
<comment type="catalytic activity">
    <reaction evidence="1">
        <text>ATP + protein L-histidine = ADP + protein N-phospho-L-histidine.</text>
        <dbReference type="EC" id="2.7.13.3"/>
    </reaction>
</comment>
<dbReference type="PANTHER" id="PTHR24421:SF10">
    <property type="entry name" value="NITRATE_NITRITE SENSOR PROTEIN NARQ"/>
    <property type="match status" value="1"/>
</dbReference>
<evidence type="ECO:0000256" key="9">
    <source>
        <dbReference type="SAM" id="Coils"/>
    </source>
</evidence>
<keyword evidence="7" id="KW-0067">ATP-binding</keyword>
<evidence type="ECO:0000256" key="3">
    <source>
        <dbReference type="ARBA" id="ARBA00022553"/>
    </source>
</evidence>
<evidence type="ECO:0000259" key="12">
    <source>
        <dbReference type="Pfam" id="PF07730"/>
    </source>
</evidence>
<keyword evidence="4" id="KW-0808">Transferase</keyword>
<keyword evidence="6 13" id="KW-0418">Kinase</keyword>
<keyword evidence="8" id="KW-0902">Two-component regulatory system</keyword>
<organism evidence="13 14">
    <name type="scientific">Saccharopolyspora ipomoeae</name>
    <dbReference type="NCBI Taxonomy" id="3042027"/>
    <lineage>
        <taxon>Bacteria</taxon>
        <taxon>Bacillati</taxon>
        <taxon>Actinomycetota</taxon>
        <taxon>Actinomycetes</taxon>
        <taxon>Pseudonocardiales</taxon>
        <taxon>Pseudonocardiaceae</taxon>
        <taxon>Saccharopolyspora</taxon>
    </lineage>
</organism>
<dbReference type="CDD" id="cd16917">
    <property type="entry name" value="HATPase_UhpB-NarQ-NarX-like"/>
    <property type="match status" value="1"/>
</dbReference>
<keyword evidence="10" id="KW-0472">Membrane</keyword>
<dbReference type="EMBL" id="JASAOF010000008">
    <property type="protein sequence ID" value="MDI2029889.1"/>
    <property type="molecule type" value="Genomic_DNA"/>
</dbReference>
<dbReference type="EC" id="2.7.13.3" evidence="2"/>
<evidence type="ECO:0000256" key="7">
    <source>
        <dbReference type="ARBA" id="ARBA00022840"/>
    </source>
</evidence>
<dbReference type="InterPro" id="IPR003594">
    <property type="entry name" value="HATPase_dom"/>
</dbReference>
<keyword evidence="5" id="KW-0547">Nucleotide-binding</keyword>
<feature type="domain" description="Signal transduction histidine kinase subgroup 3 dimerisation and phosphoacceptor" evidence="12">
    <location>
        <begin position="182"/>
        <end position="245"/>
    </location>
</feature>
<dbReference type="InterPro" id="IPR036890">
    <property type="entry name" value="HATPase_C_sf"/>
</dbReference>
<evidence type="ECO:0000256" key="5">
    <source>
        <dbReference type="ARBA" id="ARBA00022741"/>
    </source>
</evidence>
<evidence type="ECO:0000256" key="10">
    <source>
        <dbReference type="SAM" id="Phobius"/>
    </source>
</evidence>
<dbReference type="SUPFAM" id="SSF55874">
    <property type="entry name" value="ATPase domain of HSP90 chaperone/DNA topoisomerase II/histidine kinase"/>
    <property type="match status" value="1"/>
</dbReference>
<reference evidence="13 14" key="1">
    <citation type="submission" date="2023-04" db="EMBL/GenBank/DDBJ databases">
        <title>Draft genome sequence of Saccharopolyspora sp. TS4A08 isolated from sweet potato rhizospheric soil.</title>
        <authorList>
            <person name="Suksaard P."/>
            <person name="Duangmal K."/>
        </authorList>
    </citation>
    <scope>NUCLEOTIDE SEQUENCE [LARGE SCALE GENOMIC DNA]</scope>
    <source>
        <strain evidence="13 14">TS4A08</strain>
    </source>
</reference>
<evidence type="ECO:0000256" key="4">
    <source>
        <dbReference type="ARBA" id="ARBA00022679"/>
    </source>
</evidence>
<feature type="transmembrane region" description="Helical" evidence="10">
    <location>
        <begin position="127"/>
        <end position="150"/>
    </location>
</feature>